<evidence type="ECO:0000313" key="2">
    <source>
        <dbReference type="EMBL" id="ADW70972.1"/>
    </source>
</evidence>
<dbReference type="HOGENOM" id="CLU_1978403_0_0_0"/>
<gene>
    <name evidence="2" type="ordered locus">AciX9_4193</name>
</gene>
<keyword evidence="2" id="KW-0614">Plasmid</keyword>
<dbReference type="EMBL" id="CP002481">
    <property type="protein sequence ID" value="ADW70972.1"/>
    <property type="molecule type" value="Genomic_DNA"/>
</dbReference>
<protein>
    <submittedName>
        <fullName evidence="2">Uncharacterized protein</fullName>
    </submittedName>
</protein>
<dbReference type="KEGG" id="acm:AciX9_4193"/>
<organism evidence="3">
    <name type="scientific">Granulicella tundricola (strain ATCC BAA-1859 / DSM 23138 / MP5ACTX9)</name>
    <dbReference type="NCBI Taxonomy" id="1198114"/>
    <lineage>
        <taxon>Bacteria</taxon>
        <taxon>Pseudomonadati</taxon>
        <taxon>Acidobacteriota</taxon>
        <taxon>Terriglobia</taxon>
        <taxon>Terriglobales</taxon>
        <taxon>Acidobacteriaceae</taxon>
        <taxon>Granulicella</taxon>
    </lineage>
</organism>
<accession>E8X688</accession>
<evidence type="ECO:0000256" key="1">
    <source>
        <dbReference type="SAM" id="MobiDB-lite"/>
    </source>
</evidence>
<dbReference type="Proteomes" id="UP000000343">
    <property type="component" value="Plasmid pACIX901"/>
</dbReference>
<dbReference type="AlphaFoldDB" id="E8X688"/>
<keyword evidence="3" id="KW-1185">Reference proteome</keyword>
<evidence type="ECO:0000313" key="3">
    <source>
        <dbReference type="Proteomes" id="UP000000343"/>
    </source>
</evidence>
<proteinExistence type="predicted"/>
<name>E8X688_GRATM</name>
<sequence>MSNFLDLEENKEEEPIKPSANLRELLASVPKSTPRPHLNPEVSDKLAAQHGFSSRDHSSRDLTPAPTPAPIPAPILGRRTPRGAPIEETRQLSIRMPISLYADFLAFADAAHLTYSEAIRELLDRR</sequence>
<feature type="region of interest" description="Disordered" evidence="1">
    <location>
        <begin position="1"/>
        <end position="88"/>
    </location>
</feature>
<reference evidence="3" key="1">
    <citation type="submission" date="2011-01" db="EMBL/GenBank/DDBJ databases">
        <title>Complete sequence of plasmid1 of Acidobacterium sp. MP5ACTX9.</title>
        <authorList>
            <consortium name="US DOE Joint Genome Institute"/>
            <person name="Lucas S."/>
            <person name="Copeland A."/>
            <person name="Lapidus A."/>
            <person name="Cheng J.-F."/>
            <person name="Goodwin L."/>
            <person name="Pitluck S."/>
            <person name="Teshima H."/>
            <person name="Detter J.C."/>
            <person name="Han C."/>
            <person name="Tapia R."/>
            <person name="Land M."/>
            <person name="Hauser L."/>
            <person name="Kyrpides N."/>
            <person name="Ivanova N."/>
            <person name="Ovchinnikova G."/>
            <person name="Pagani I."/>
            <person name="Rawat S.R."/>
            <person name="Mannisto M."/>
            <person name="Haggblom M.M."/>
            <person name="Woyke T."/>
        </authorList>
    </citation>
    <scope>NUCLEOTIDE SEQUENCE [LARGE SCALE GENOMIC DNA]</scope>
    <source>
        <strain evidence="3">MP5ACTX9</strain>
        <plasmid evidence="3">Plasmid pACIX901</plasmid>
    </source>
</reference>
<geneLocation type="plasmid" evidence="2 3">
    <name>pACIX901</name>
</geneLocation>
<feature type="compositionally biased region" description="Acidic residues" evidence="1">
    <location>
        <begin position="1"/>
        <end position="12"/>
    </location>
</feature>
<dbReference type="RefSeq" id="WP_013572884.1">
    <property type="nucleotide sequence ID" value="NC_015057.1"/>
</dbReference>